<dbReference type="Pfam" id="PF08220">
    <property type="entry name" value="HTH_DeoR"/>
    <property type="match status" value="1"/>
</dbReference>
<evidence type="ECO:0000256" key="4">
    <source>
        <dbReference type="PIRSR" id="PIRSR640198-2"/>
    </source>
</evidence>
<evidence type="ECO:0000313" key="6">
    <source>
        <dbReference type="EMBL" id="SIR97918.1"/>
    </source>
</evidence>
<organism evidence="6 7">
    <name type="scientific">Williamsia sterculiae</name>
    <dbReference type="NCBI Taxonomy" id="1344003"/>
    <lineage>
        <taxon>Bacteria</taxon>
        <taxon>Bacillati</taxon>
        <taxon>Actinomycetota</taxon>
        <taxon>Actinomycetes</taxon>
        <taxon>Mycobacteriales</taxon>
        <taxon>Nocardiaceae</taxon>
        <taxon>Williamsia</taxon>
    </lineage>
</organism>
<proteinExistence type="predicted"/>
<dbReference type="SUPFAM" id="SSF140931">
    <property type="entry name" value="Fic-like"/>
    <property type="match status" value="1"/>
</dbReference>
<dbReference type="AlphaFoldDB" id="A0A1N7FC10"/>
<dbReference type="PROSITE" id="PS51459">
    <property type="entry name" value="FIDO"/>
    <property type="match status" value="1"/>
</dbReference>
<keyword evidence="2" id="KW-0804">Transcription</keyword>
<dbReference type="PANTHER" id="PTHR13504:SF38">
    <property type="entry name" value="FIDO DOMAIN-CONTAINING PROTEIN"/>
    <property type="match status" value="1"/>
</dbReference>
<dbReference type="InterPro" id="IPR040198">
    <property type="entry name" value="Fido_containing"/>
</dbReference>
<feature type="active site" evidence="3">
    <location>
        <position position="270"/>
    </location>
</feature>
<dbReference type="InterPro" id="IPR001034">
    <property type="entry name" value="DeoR_HTH"/>
</dbReference>
<reference evidence="6 7" key="1">
    <citation type="submission" date="2017-01" db="EMBL/GenBank/DDBJ databases">
        <authorList>
            <person name="Mah S.A."/>
            <person name="Swanson W.J."/>
            <person name="Moy G.W."/>
            <person name="Vacquier V.D."/>
        </authorList>
    </citation>
    <scope>NUCLEOTIDE SEQUENCE [LARGE SCALE GENOMIC DNA]</scope>
    <source>
        <strain evidence="6 7">CPCC 203464</strain>
    </source>
</reference>
<evidence type="ECO:0000256" key="2">
    <source>
        <dbReference type="ARBA" id="ARBA00023163"/>
    </source>
</evidence>
<dbReference type="SUPFAM" id="SSF46785">
    <property type="entry name" value="Winged helix' DNA-binding domain"/>
    <property type="match status" value="1"/>
</dbReference>
<feature type="binding site" evidence="4">
    <location>
        <begin position="274"/>
        <end position="281"/>
    </location>
    <ligand>
        <name>ATP</name>
        <dbReference type="ChEBI" id="CHEBI:30616"/>
    </ligand>
</feature>
<dbReference type="STRING" id="1344003.SAMN05445060_1918"/>
<keyword evidence="1" id="KW-0805">Transcription regulation</keyword>
<protein>
    <submittedName>
        <fullName evidence="6">Fic family protein</fullName>
    </submittedName>
</protein>
<keyword evidence="4" id="KW-0547">Nucleotide-binding</keyword>
<dbReference type="InterPro" id="IPR036390">
    <property type="entry name" value="WH_DNA-bd_sf"/>
</dbReference>
<dbReference type="OrthoDB" id="9813719at2"/>
<gene>
    <name evidence="6" type="ORF">SAMN05445060_1918</name>
</gene>
<dbReference type="PANTHER" id="PTHR13504">
    <property type="entry name" value="FIDO DOMAIN-CONTAINING PROTEIN DDB_G0283145"/>
    <property type="match status" value="1"/>
</dbReference>
<dbReference type="InterPro" id="IPR003812">
    <property type="entry name" value="Fido"/>
</dbReference>
<dbReference type="RefSeq" id="WP_076478951.1">
    <property type="nucleotide sequence ID" value="NZ_FTNT01000005.1"/>
</dbReference>
<dbReference type="Pfam" id="PF02661">
    <property type="entry name" value="Fic"/>
    <property type="match status" value="1"/>
</dbReference>
<sequence length="454" mass="52663">MHKPAPPPDYRQIVENPQGFFNAWSKIPVRSDYLPWDKLRYKAKPDDVTYEELWAVEKVRRSTLQRELPLRMLDGTRFTYARPDHVQRALDEINQRASGQIAAPEAVVNPHTRDKYVIQSLIEEAISSSQLEGASTSRRDAKRMINYGTKPKNRSEQMILNNYRAMLRVREVLDQPLTPELIFELHRIVTEGTLDNPAGAGKMQANPDPADRVGIWDENDELLHRPPPVRELPDRIQQLCDFANQESDSDPYVPDVVRAVAVHFMMGYDHYFEDGNGRTARVLFYWCMLKRGYWLTEHLPISRILKEAPSQYANAYLLTEQDAGDMTYFLVYQLKVICRALDDLDKYLTRKAQELERARRFMTKRPGSFNHRQLELLESATRDSSNVYTAESHMNYHAVSKQTARNDLYDLENRGLLERTKQGREFLWFPVADLIDKLERPVAASFDTDPTLSG</sequence>
<dbReference type="EMBL" id="FTNT01000005">
    <property type="protein sequence ID" value="SIR97918.1"/>
    <property type="molecule type" value="Genomic_DNA"/>
</dbReference>
<name>A0A1N7FC10_9NOCA</name>
<evidence type="ECO:0000256" key="3">
    <source>
        <dbReference type="PIRSR" id="PIRSR640198-1"/>
    </source>
</evidence>
<evidence type="ECO:0000256" key="1">
    <source>
        <dbReference type="ARBA" id="ARBA00023015"/>
    </source>
</evidence>
<dbReference type="Proteomes" id="UP000186218">
    <property type="component" value="Unassembled WGS sequence"/>
</dbReference>
<evidence type="ECO:0000259" key="5">
    <source>
        <dbReference type="PROSITE" id="PS51459"/>
    </source>
</evidence>
<dbReference type="GO" id="GO:0003700">
    <property type="term" value="F:DNA-binding transcription factor activity"/>
    <property type="evidence" value="ECO:0007669"/>
    <property type="project" value="InterPro"/>
</dbReference>
<evidence type="ECO:0000313" key="7">
    <source>
        <dbReference type="Proteomes" id="UP000186218"/>
    </source>
</evidence>
<keyword evidence="4" id="KW-0067">ATP-binding</keyword>
<dbReference type="Gene3D" id="1.10.3290.10">
    <property type="entry name" value="Fido-like domain"/>
    <property type="match status" value="1"/>
</dbReference>
<accession>A0A1N7FC10</accession>
<feature type="domain" description="Fido" evidence="5">
    <location>
        <begin position="177"/>
        <end position="335"/>
    </location>
</feature>
<dbReference type="InterPro" id="IPR036597">
    <property type="entry name" value="Fido-like_dom_sf"/>
</dbReference>
<keyword evidence="7" id="KW-1185">Reference proteome</keyword>
<dbReference type="GO" id="GO:0005524">
    <property type="term" value="F:ATP binding"/>
    <property type="evidence" value="ECO:0007669"/>
    <property type="project" value="UniProtKB-KW"/>
</dbReference>